<accession>A0A5N4DID9</accession>
<evidence type="ECO:0000256" key="9">
    <source>
        <dbReference type="ARBA" id="ARBA00022990"/>
    </source>
</evidence>
<dbReference type="GO" id="GO:0050610">
    <property type="term" value="F:methylarsonate reductase activity"/>
    <property type="evidence" value="ECO:0007669"/>
    <property type="project" value="UniProtKB-EC"/>
</dbReference>
<evidence type="ECO:0000313" key="27">
    <source>
        <dbReference type="Proteomes" id="UP000299084"/>
    </source>
</evidence>
<evidence type="ECO:0000256" key="12">
    <source>
        <dbReference type="ARBA" id="ARBA00032681"/>
    </source>
</evidence>
<evidence type="ECO:0000256" key="23">
    <source>
        <dbReference type="SAM" id="MobiDB-lite"/>
    </source>
</evidence>
<evidence type="ECO:0000256" key="5">
    <source>
        <dbReference type="ARBA" id="ARBA00012452"/>
    </source>
</evidence>
<keyword evidence="7" id="KW-0963">Cytoplasm</keyword>
<sequence>MSRPSARSLGKAAKEGPHPGERARAAERETSPRPAAGRQESLGPRRYMVCDHLLFSSAGSAPPGPVPVGLIRVYSMRFCPFAQRTLLVLKAKGIRHEVININLKNKPEWFFKKNPLGLVPVLENSRGQVICESAITCEYLDEAYPGKKLLPDDPYEKACQKMVFELFSKVPPLVKDSVRWQKKENISGLEELRKEFSKLDEVLANKETTFFGGNSPSLIDYLIWPWFERLEAMELNECIDHTANLKLWMAAMMKDPAVASLYIEPSTHQQFFRLYLQDSPEACDCGITPAAILDPFPSALPGLCCSKVEFGARGAHRSSAVLAPCGSCSKPHGSLCERWTLRRHRENMSDDATRTLGKGSVRPGPVPEGLIRIYSMRFCPYAHRTRLVLRAKGIRHEVVNINLRNKPEWYFTKHPFGQIPVLENSKCQLIYESVIACEYLDDAYPGKKLYPYDPYERARQKMLLELFYKVPHLTKECLVALRCGRECSDLKLALRQEFCKLEEILGYQNTIFFGGDCITMIDYLFWPWFERLDVYGIADCVNHTPALRLWIAAMKQDPTVCALLIDKNIFLGFLNLYFQNNPDAFDYGLSCCAS</sequence>
<evidence type="ECO:0000256" key="21">
    <source>
        <dbReference type="ARBA" id="ARBA00083328"/>
    </source>
</evidence>
<dbReference type="InterPro" id="IPR010987">
    <property type="entry name" value="Glutathione-S-Trfase_C-like"/>
</dbReference>
<dbReference type="PRINTS" id="PR01625">
    <property type="entry name" value="GSTRNSFRASEO"/>
</dbReference>
<dbReference type="InterPro" id="IPR004046">
    <property type="entry name" value="GST_C"/>
</dbReference>
<dbReference type="InterPro" id="IPR040079">
    <property type="entry name" value="Glutathione_S-Trfase"/>
</dbReference>
<dbReference type="EC" id="2.5.1.18" evidence="5"/>
<dbReference type="GO" id="GO:0006749">
    <property type="term" value="P:glutathione metabolic process"/>
    <property type="evidence" value="ECO:0007669"/>
    <property type="project" value="TreeGrafter"/>
</dbReference>
<evidence type="ECO:0000256" key="14">
    <source>
        <dbReference type="ARBA" id="ARBA00048353"/>
    </source>
</evidence>
<dbReference type="STRING" id="9838.ENSCDRP00005011797"/>
<feature type="domain" description="GST N-terminal" evidence="24">
    <location>
        <begin position="369"/>
        <end position="448"/>
    </location>
</feature>
<evidence type="ECO:0000256" key="7">
    <source>
        <dbReference type="ARBA" id="ARBA00022490"/>
    </source>
</evidence>
<dbReference type="InterPro" id="IPR050983">
    <property type="entry name" value="GST_Omega/HSP26"/>
</dbReference>
<dbReference type="Pfam" id="PF13409">
    <property type="entry name" value="GST_N_2"/>
    <property type="match status" value="2"/>
</dbReference>
<dbReference type="CDD" id="cd03184">
    <property type="entry name" value="GST_C_Omega"/>
    <property type="match status" value="2"/>
</dbReference>
<dbReference type="InterPro" id="IPR005442">
    <property type="entry name" value="GST_omega"/>
</dbReference>
<dbReference type="Gene3D" id="3.40.30.10">
    <property type="entry name" value="Glutaredoxin"/>
    <property type="match status" value="2"/>
</dbReference>
<dbReference type="AlphaFoldDB" id="A0A5N4DID9"/>
<comment type="caution">
    <text evidence="26">The sequence shown here is derived from an EMBL/GenBank/DDBJ whole genome shotgun (WGS) entry which is preliminary data.</text>
</comment>
<proteinExistence type="inferred from homology"/>
<evidence type="ECO:0000256" key="13">
    <source>
        <dbReference type="ARBA" id="ARBA00047960"/>
    </source>
</evidence>
<evidence type="ECO:0000256" key="1">
    <source>
        <dbReference type="ARBA" id="ARBA00004514"/>
    </source>
</evidence>
<feature type="domain" description="GST N-terminal" evidence="24">
    <location>
        <begin position="69"/>
        <end position="148"/>
    </location>
</feature>
<dbReference type="InterPro" id="IPR036282">
    <property type="entry name" value="Glutathione-S-Trfase_C_sf"/>
</dbReference>
<evidence type="ECO:0000259" key="24">
    <source>
        <dbReference type="PROSITE" id="PS50404"/>
    </source>
</evidence>
<dbReference type="PROSITE" id="PS50405">
    <property type="entry name" value="GST_CTER"/>
    <property type="match status" value="2"/>
</dbReference>
<evidence type="ECO:0000256" key="2">
    <source>
        <dbReference type="ARBA" id="ARBA00011067"/>
    </source>
</evidence>
<dbReference type="GO" id="GO:0045174">
    <property type="term" value="F:glutathione dehydrogenase (ascorbate) activity"/>
    <property type="evidence" value="ECO:0007669"/>
    <property type="project" value="UniProtKB-EC"/>
</dbReference>
<dbReference type="InterPro" id="IPR004045">
    <property type="entry name" value="Glutathione_S-Trfase_N"/>
</dbReference>
<organism evidence="26 27">
    <name type="scientific">Camelus dromedarius</name>
    <name type="common">Dromedary</name>
    <name type="synonym">Arabian camel</name>
    <dbReference type="NCBI Taxonomy" id="9838"/>
    <lineage>
        <taxon>Eukaryota</taxon>
        <taxon>Metazoa</taxon>
        <taxon>Chordata</taxon>
        <taxon>Craniata</taxon>
        <taxon>Vertebrata</taxon>
        <taxon>Euteleostomi</taxon>
        <taxon>Mammalia</taxon>
        <taxon>Eutheria</taxon>
        <taxon>Laurasiatheria</taxon>
        <taxon>Artiodactyla</taxon>
        <taxon>Tylopoda</taxon>
        <taxon>Camelidae</taxon>
        <taxon>Camelus</taxon>
    </lineage>
</organism>
<dbReference type="SUPFAM" id="SSF52833">
    <property type="entry name" value="Thioredoxin-like"/>
    <property type="match status" value="2"/>
</dbReference>
<comment type="catalytic activity">
    <reaction evidence="13">
        <text>RX + glutathione = an S-substituted glutathione + a halide anion + H(+)</text>
        <dbReference type="Rhea" id="RHEA:16437"/>
        <dbReference type="ChEBI" id="CHEBI:15378"/>
        <dbReference type="ChEBI" id="CHEBI:16042"/>
        <dbReference type="ChEBI" id="CHEBI:17792"/>
        <dbReference type="ChEBI" id="CHEBI:57925"/>
        <dbReference type="ChEBI" id="CHEBI:90779"/>
        <dbReference type="EC" id="2.5.1.18"/>
    </reaction>
</comment>
<reference evidence="26 27" key="1">
    <citation type="journal article" date="2019" name="Mol. Ecol. Resour.">
        <title>Improving Illumina assemblies with Hi-C and long reads: an example with the North African dromedary.</title>
        <authorList>
            <person name="Elbers J.P."/>
            <person name="Rogers M.F."/>
            <person name="Perelman P.L."/>
            <person name="Proskuryakova A.A."/>
            <person name="Serdyukova N.A."/>
            <person name="Johnson W.E."/>
            <person name="Horin P."/>
            <person name="Corander J."/>
            <person name="Murphy D."/>
            <person name="Burger P.A."/>
        </authorList>
    </citation>
    <scope>NUCLEOTIDE SEQUENCE [LARGE SCALE GENOMIC DNA]</scope>
    <source>
        <strain evidence="26">Drom800</strain>
        <tissue evidence="26">Blood</tissue>
    </source>
</reference>
<evidence type="ECO:0000256" key="6">
    <source>
        <dbReference type="ARBA" id="ARBA00013060"/>
    </source>
</evidence>
<evidence type="ECO:0000256" key="16">
    <source>
        <dbReference type="ARBA" id="ARBA00057980"/>
    </source>
</evidence>
<dbReference type="CDD" id="cd03055">
    <property type="entry name" value="GST_N_Omega"/>
    <property type="match status" value="2"/>
</dbReference>
<feature type="region of interest" description="Disordered" evidence="23">
    <location>
        <begin position="1"/>
        <end position="41"/>
    </location>
</feature>
<dbReference type="SUPFAM" id="SSF47616">
    <property type="entry name" value="GST C-terminal domain-like"/>
    <property type="match status" value="2"/>
</dbReference>
<dbReference type="FunFam" id="1.20.1050.10:FF:000009">
    <property type="entry name" value="Glutathione S-transferase omega-1"/>
    <property type="match status" value="1"/>
</dbReference>
<dbReference type="Proteomes" id="UP000299084">
    <property type="component" value="Unassembled WGS sequence"/>
</dbReference>
<evidence type="ECO:0000256" key="3">
    <source>
        <dbReference type="ARBA" id="ARBA00011738"/>
    </source>
</evidence>
<dbReference type="FunFam" id="1.20.1050.10:FF:000100">
    <property type="entry name" value="Glutathione S-transferase omega-2"/>
    <property type="match status" value="1"/>
</dbReference>
<evidence type="ECO:0000256" key="18">
    <source>
        <dbReference type="ARBA" id="ARBA00073883"/>
    </source>
</evidence>
<evidence type="ECO:0000256" key="22">
    <source>
        <dbReference type="ARBA" id="ARBA00083654"/>
    </source>
</evidence>
<dbReference type="SFLD" id="SFLDS00019">
    <property type="entry name" value="Glutathione_Transferase_(cytos"/>
    <property type="match status" value="2"/>
</dbReference>
<dbReference type="EC" id="1.8.5.1" evidence="4"/>
<evidence type="ECO:0000259" key="25">
    <source>
        <dbReference type="PROSITE" id="PS50405"/>
    </source>
</evidence>
<comment type="catalytic activity">
    <reaction evidence="15">
        <text>L-dehydroascorbate + 2 glutathione = glutathione disulfide + L-ascorbate</text>
        <dbReference type="Rhea" id="RHEA:24424"/>
        <dbReference type="ChEBI" id="CHEBI:38290"/>
        <dbReference type="ChEBI" id="CHEBI:57925"/>
        <dbReference type="ChEBI" id="CHEBI:58297"/>
        <dbReference type="ChEBI" id="CHEBI:58539"/>
        <dbReference type="EC" id="1.8.5.1"/>
    </reaction>
</comment>
<comment type="subcellular location">
    <subcellularLocation>
        <location evidence="1">Cytoplasm</location>
        <location evidence="1">Cytosol</location>
    </subcellularLocation>
</comment>
<feature type="compositionally biased region" description="Basic and acidic residues" evidence="23">
    <location>
        <begin position="12"/>
        <end position="31"/>
    </location>
</feature>
<dbReference type="InterPro" id="IPR036249">
    <property type="entry name" value="Thioredoxin-like_sf"/>
</dbReference>
<evidence type="ECO:0000256" key="15">
    <source>
        <dbReference type="ARBA" id="ARBA00049544"/>
    </source>
</evidence>
<dbReference type="SFLD" id="SFLDG00358">
    <property type="entry name" value="Main_(cytGST)"/>
    <property type="match status" value="2"/>
</dbReference>
<dbReference type="GO" id="GO:0005829">
    <property type="term" value="C:cytosol"/>
    <property type="evidence" value="ECO:0007669"/>
    <property type="project" value="UniProtKB-SubCell"/>
</dbReference>
<evidence type="ECO:0000256" key="17">
    <source>
        <dbReference type="ARBA" id="ARBA00058491"/>
    </source>
</evidence>
<evidence type="ECO:0000313" key="26">
    <source>
        <dbReference type="EMBL" id="KAB1270911.1"/>
    </source>
</evidence>
<dbReference type="PROSITE" id="PS50404">
    <property type="entry name" value="GST_NTER"/>
    <property type="match status" value="2"/>
</dbReference>
<evidence type="ECO:0000256" key="19">
    <source>
        <dbReference type="ARBA" id="ARBA00073886"/>
    </source>
</evidence>
<dbReference type="GO" id="GO:0004364">
    <property type="term" value="F:glutathione transferase activity"/>
    <property type="evidence" value="ECO:0007669"/>
    <property type="project" value="UniProtKB-EC"/>
</dbReference>
<comment type="catalytic activity">
    <reaction evidence="14">
        <text>methylarsonate + 2 glutathione + H(+) = methylarsonous acid + glutathione disulfide + H2O</text>
        <dbReference type="Rhea" id="RHEA:15969"/>
        <dbReference type="ChEBI" id="CHEBI:15377"/>
        <dbReference type="ChEBI" id="CHEBI:15378"/>
        <dbReference type="ChEBI" id="CHEBI:17826"/>
        <dbReference type="ChEBI" id="CHEBI:33409"/>
        <dbReference type="ChEBI" id="CHEBI:57925"/>
        <dbReference type="ChEBI" id="CHEBI:58297"/>
        <dbReference type="EC" id="1.20.4.2"/>
    </reaction>
</comment>
<dbReference type="GO" id="GO:0019852">
    <property type="term" value="P:L-ascorbic acid metabolic process"/>
    <property type="evidence" value="ECO:0007669"/>
    <property type="project" value="UniProtKB-ARBA"/>
</dbReference>
<keyword evidence="10" id="KW-0560">Oxidoreductase</keyword>
<evidence type="ECO:0000256" key="20">
    <source>
        <dbReference type="ARBA" id="ARBA00077881"/>
    </source>
</evidence>
<dbReference type="Gene3D" id="1.20.1050.10">
    <property type="match status" value="2"/>
</dbReference>
<evidence type="ECO:0000256" key="8">
    <source>
        <dbReference type="ARBA" id="ARBA00022679"/>
    </source>
</evidence>
<keyword evidence="27" id="KW-1185">Reference proteome</keyword>
<dbReference type="Pfam" id="PF00043">
    <property type="entry name" value="GST_C"/>
    <property type="match status" value="1"/>
</dbReference>
<protein>
    <recommendedName>
        <fullName evidence="19">Glutathione S-transferase omega-1</fullName>
        <ecNumber evidence="6">1.20.4.2</ecNumber>
        <ecNumber evidence="4">1.8.5.1</ecNumber>
        <ecNumber evidence="5">2.5.1.18</ecNumber>
    </recommendedName>
    <alternativeName>
        <fullName evidence="21">Glutathione S-transferase omega 1-1</fullName>
    </alternativeName>
    <alternativeName>
        <fullName evidence="22">Glutathione S-transferase omega 2-2</fullName>
    </alternativeName>
    <alternativeName>
        <fullName evidence="18">Glutathione S-transferase omega-2</fullName>
    </alternativeName>
    <alternativeName>
        <fullName evidence="11">Glutathione-dependent dehydroascorbate reductase</fullName>
    </alternativeName>
    <alternativeName>
        <fullName evidence="12">Monomethylarsonic acid reductase</fullName>
    </alternativeName>
    <alternativeName>
        <fullName evidence="20">S-(Phenacyl)glutathione reductase</fullName>
    </alternativeName>
</protein>
<feature type="domain" description="GST C-terminal" evidence="25">
    <location>
        <begin position="153"/>
        <end position="274"/>
    </location>
</feature>
<dbReference type="PANTHER" id="PTHR43968:SF5">
    <property type="entry name" value="GLUTATHIONE S-TRANSFERASE OMEGA-1"/>
    <property type="match status" value="1"/>
</dbReference>
<feature type="domain" description="GST C-terminal" evidence="25">
    <location>
        <begin position="453"/>
        <end position="578"/>
    </location>
</feature>
<keyword evidence="9" id="KW-0007">Acetylation</keyword>
<evidence type="ECO:0000256" key="11">
    <source>
        <dbReference type="ARBA" id="ARBA00032186"/>
    </source>
</evidence>
<gene>
    <name evidence="26" type="ORF">Cadr_000009513</name>
</gene>
<evidence type="ECO:0000256" key="4">
    <source>
        <dbReference type="ARBA" id="ARBA00012436"/>
    </source>
</evidence>
<evidence type="ECO:0000256" key="10">
    <source>
        <dbReference type="ARBA" id="ARBA00023002"/>
    </source>
</evidence>
<comment type="function">
    <text evidence="16">Exhibits glutathione-dependent thiol transferase activity. Has high dehydroascorbate reductase activity and may contribute to the recycling of ascorbic acid. Participates in the biotransformation of inorganic arsenic and reduces monomethylarsonic acid (MMA).</text>
</comment>
<name>A0A5N4DID9_CAMDR</name>
<comment type="function">
    <text evidence="17">Exhibits glutathione-dependent thiol transferase and dehydroascorbate reductase activities. Has S-(phenacyl)glutathione reductase activity. Also has glutathione S-transferase activity. Participates in the biotransformation of inorganic arsenic and reduces monomethylarsonic acid (MMA) and dimethylarsonic acid.</text>
</comment>
<dbReference type="EMBL" id="JWIN03000011">
    <property type="protein sequence ID" value="KAB1270911.1"/>
    <property type="molecule type" value="Genomic_DNA"/>
</dbReference>
<dbReference type="PANTHER" id="PTHR43968">
    <property type="match status" value="1"/>
</dbReference>
<comment type="similarity">
    <text evidence="2">Belongs to the GST superfamily. Omega family.</text>
</comment>
<dbReference type="EC" id="1.20.4.2" evidence="6"/>
<comment type="subunit">
    <text evidence="3">Homodimer.</text>
</comment>
<dbReference type="FunFam" id="3.40.30.10:FF:000075">
    <property type="entry name" value="Glutathione S-transferase omega-1"/>
    <property type="match status" value="2"/>
</dbReference>
<keyword evidence="8 26" id="KW-0808">Transferase</keyword>